<dbReference type="RefSeq" id="WP_209602858.1">
    <property type="nucleotide sequence ID" value="NZ_JAGILA010000004.1"/>
</dbReference>
<proteinExistence type="predicted"/>
<sequence>MQRTTSDPATLLPIPVQQGINGILDRPGCRRLAAVVVAGVVGYFLNTGTG</sequence>
<dbReference type="Proteomes" id="UP000730739">
    <property type="component" value="Unassembled WGS sequence"/>
</dbReference>
<comment type="caution">
    <text evidence="1">The sequence shown here is derived from an EMBL/GenBank/DDBJ whole genome shotgun (WGS) entry which is preliminary data.</text>
</comment>
<accession>A0ABS4R2G6</accession>
<evidence type="ECO:0000313" key="2">
    <source>
        <dbReference type="Proteomes" id="UP000730739"/>
    </source>
</evidence>
<name>A0ABS4R2G6_9HYPH</name>
<evidence type="ECO:0000313" key="1">
    <source>
        <dbReference type="EMBL" id="MBP2237102.1"/>
    </source>
</evidence>
<protein>
    <submittedName>
        <fullName evidence="1">Uncharacterized protein</fullName>
    </submittedName>
</protein>
<dbReference type="EMBL" id="JAGILA010000004">
    <property type="protein sequence ID" value="MBP2237102.1"/>
    <property type="molecule type" value="Genomic_DNA"/>
</dbReference>
<organism evidence="1 2">
    <name type="scientific">Sinorhizobium kostiense</name>
    <dbReference type="NCBI Taxonomy" id="76747"/>
    <lineage>
        <taxon>Bacteria</taxon>
        <taxon>Pseudomonadati</taxon>
        <taxon>Pseudomonadota</taxon>
        <taxon>Alphaproteobacteria</taxon>
        <taxon>Hyphomicrobiales</taxon>
        <taxon>Rhizobiaceae</taxon>
        <taxon>Sinorhizobium/Ensifer group</taxon>
        <taxon>Sinorhizobium</taxon>
    </lineage>
</organism>
<reference evidence="1 2" key="1">
    <citation type="submission" date="2021-03" db="EMBL/GenBank/DDBJ databases">
        <title>Genomic Encyclopedia of Type Strains, Phase IV (KMG-IV): sequencing the most valuable type-strain genomes for metagenomic binning, comparative biology and taxonomic classification.</title>
        <authorList>
            <person name="Goeker M."/>
        </authorList>
    </citation>
    <scope>NUCLEOTIDE SEQUENCE [LARGE SCALE GENOMIC DNA]</scope>
    <source>
        <strain evidence="1 2">DSM 13372</strain>
    </source>
</reference>
<gene>
    <name evidence="1" type="ORF">J2Z31_003616</name>
</gene>
<keyword evidence="2" id="KW-1185">Reference proteome</keyword>